<gene>
    <name evidence="3" type="ordered locus">Mbur_0320</name>
</gene>
<dbReference type="GeneID" id="3997476"/>
<dbReference type="EMBL" id="CP000300">
    <property type="protein sequence ID" value="ABE51320.1"/>
    <property type="molecule type" value="Genomic_DNA"/>
</dbReference>
<feature type="region of interest" description="Disordered" evidence="1">
    <location>
        <begin position="147"/>
        <end position="199"/>
    </location>
</feature>
<evidence type="ECO:0000313" key="4">
    <source>
        <dbReference type="Proteomes" id="UP000001979"/>
    </source>
</evidence>
<organism evidence="3 4">
    <name type="scientific">Methanococcoides burtonii (strain DSM 6242 / NBRC 107633 / OCM 468 / ACE-M)</name>
    <dbReference type="NCBI Taxonomy" id="259564"/>
    <lineage>
        <taxon>Archaea</taxon>
        <taxon>Methanobacteriati</taxon>
        <taxon>Methanobacteriota</taxon>
        <taxon>Stenosarchaea group</taxon>
        <taxon>Methanomicrobia</taxon>
        <taxon>Methanosarcinales</taxon>
        <taxon>Methanosarcinaceae</taxon>
        <taxon>Methanococcoides</taxon>
    </lineage>
</organism>
<dbReference type="Proteomes" id="UP000001979">
    <property type="component" value="Chromosome"/>
</dbReference>
<dbReference type="RefSeq" id="WP_011498482.1">
    <property type="nucleotide sequence ID" value="NC_007955.1"/>
</dbReference>
<name>Q12Z06_METBU</name>
<dbReference type="HOGENOM" id="CLU_1178120_0_0_2"/>
<dbReference type="InterPro" id="IPR026870">
    <property type="entry name" value="Zinc_ribbon_dom"/>
</dbReference>
<proteinExistence type="predicted"/>
<keyword evidence="4" id="KW-1185">Reference proteome</keyword>
<dbReference type="Pfam" id="PF13240">
    <property type="entry name" value="Zn_Ribbon_1"/>
    <property type="match status" value="1"/>
</dbReference>
<protein>
    <recommendedName>
        <fullName evidence="2">Zinc-ribbon domain-containing protein</fullName>
    </recommendedName>
</protein>
<evidence type="ECO:0000313" key="3">
    <source>
        <dbReference type="EMBL" id="ABE51320.1"/>
    </source>
</evidence>
<evidence type="ECO:0000259" key="2">
    <source>
        <dbReference type="Pfam" id="PF13240"/>
    </source>
</evidence>
<feature type="domain" description="Zinc-ribbon" evidence="2">
    <location>
        <begin position="212"/>
        <end position="234"/>
    </location>
</feature>
<sequence length="235" mass="26722">MGKNLQILAFGYRQTSDAGDGGGATWDDKSLVELFENVLRITKFDSKLPWDNESYELYFDKGKIVHEDGTICRVTNQLDIPYDDLGEVKVEIIEGENNCNKIQIKYRKKNIWSYLMNLFPENITFSADQSDSFLHIEQAINEITKQRAQKQNWNGNIKPDISNTTNRDYHGNTASNPEESSNNHGKNRPSGDIGIIEHNNKNNNKKKVIINFCNNCGLKVIPGSKFCSKCGNRLL</sequence>
<dbReference type="AlphaFoldDB" id="Q12Z06"/>
<reference evidence="4" key="1">
    <citation type="journal article" date="2009" name="ISME J.">
        <title>The genome sequence of the psychrophilic archaeon, Methanococcoides burtonii: the role of genome evolution in cold adaptation.</title>
        <authorList>
            <person name="Allen M.A."/>
            <person name="Lauro F.M."/>
            <person name="Williams T.J."/>
            <person name="Burg D."/>
            <person name="Siddiqui K.S."/>
            <person name="De Francisci D."/>
            <person name="Chong K.W."/>
            <person name="Pilak O."/>
            <person name="Chew H.H."/>
            <person name="De Maere M.Z."/>
            <person name="Ting L."/>
            <person name="Katrib M."/>
            <person name="Ng C."/>
            <person name="Sowers K.R."/>
            <person name="Galperin M.Y."/>
            <person name="Anderson I.J."/>
            <person name="Ivanova N."/>
            <person name="Dalin E."/>
            <person name="Martinez M."/>
            <person name="Lapidus A."/>
            <person name="Hauser L."/>
            <person name="Land M."/>
            <person name="Thomas T."/>
            <person name="Cavicchioli R."/>
        </authorList>
    </citation>
    <scope>NUCLEOTIDE SEQUENCE [LARGE SCALE GENOMIC DNA]</scope>
    <source>
        <strain evidence="4">DSM 6242 / NBRC 107633 / OCM 468 / ACE-M</strain>
    </source>
</reference>
<dbReference type="KEGG" id="mbu:Mbur_0320"/>
<feature type="compositionally biased region" description="Polar residues" evidence="1">
    <location>
        <begin position="149"/>
        <end position="184"/>
    </location>
</feature>
<evidence type="ECO:0000256" key="1">
    <source>
        <dbReference type="SAM" id="MobiDB-lite"/>
    </source>
</evidence>
<accession>Q12Z06</accession>